<dbReference type="Proteomes" id="UP001055879">
    <property type="component" value="Linkage Group LG10"/>
</dbReference>
<reference evidence="2" key="1">
    <citation type="journal article" date="2022" name="Mol. Ecol. Resour.">
        <title>The genomes of chicory, endive, great burdock and yacon provide insights into Asteraceae palaeo-polyploidization history and plant inulin production.</title>
        <authorList>
            <person name="Fan W."/>
            <person name="Wang S."/>
            <person name="Wang H."/>
            <person name="Wang A."/>
            <person name="Jiang F."/>
            <person name="Liu H."/>
            <person name="Zhao H."/>
            <person name="Xu D."/>
            <person name="Zhang Y."/>
        </authorList>
    </citation>
    <scope>NUCLEOTIDE SEQUENCE [LARGE SCALE GENOMIC DNA]</scope>
    <source>
        <strain evidence="2">cv. Niubang</strain>
    </source>
</reference>
<evidence type="ECO:0000313" key="1">
    <source>
        <dbReference type="EMBL" id="KAI3697559.1"/>
    </source>
</evidence>
<sequence length="162" mass="18904">MHEDTYLSECVREVQMSNGEVLECPNKIAIKRRIDHECAKSVIKLLGCDDLVVARLRTVRMVVGLTTGLKNSFWYCGRILPPFENDDDDENKETWSDTPFFLLFYITFSSFTLFSFFNQSIKTPICSTTYIYLCNSFQISLHRSCLNPCLLFIKCYHFQIHL</sequence>
<accession>A0ACB8ZHW5</accession>
<organism evidence="1 2">
    <name type="scientific">Arctium lappa</name>
    <name type="common">Greater burdock</name>
    <name type="synonym">Lappa major</name>
    <dbReference type="NCBI Taxonomy" id="4217"/>
    <lineage>
        <taxon>Eukaryota</taxon>
        <taxon>Viridiplantae</taxon>
        <taxon>Streptophyta</taxon>
        <taxon>Embryophyta</taxon>
        <taxon>Tracheophyta</taxon>
        <taxon>Spermatophyta</taxon>
        <taxon>Magnoliopsida</taxon>
        <taxon>eudicotyledons</taxon>
        <taxon>Gunneridae</taxon>
        <taxon>Pentapetalae</taxon>
        <taxon>asterids</taxon>
        <taxon>campanulids</taxon>
        <taxon>Asterales</taxon>
        <taxon>Asteraceae</taxon>
        <taxon>Carduoideae</taxon>
        <taxon>Cardueae</taxon>
        <taxon>Arctiinae</taxon>
        <taxon>Arctium</taxon>
    </lineage>
</organism>
<proteinExistence type="predicted"/>
<dbReference type="EMBL" id="CM042056">
    <property type="protein sequence ID" value="KAI3697559.1"/>
    <property type="molecule type" value="Genomic_DNA"/>
</dbReference>
<name>A0ACB8ZHW5_ARCLA</name>
<protein>
    <submittedName>
        <fullName evidence="1">Uncharacterized protein</fullName>
    </submittedName>
</protein>
<reference evidence="1 2" key="2">
    <citation type="journal article" date="2022" name="Mol. Ecol. Resour.">
        <title>The genomes of chicory, endive, great burdock and yacon provide insights into Asteraceae paleo-polyploidization history and plant inulin production.</title>
        <authorList>
            <person name="Fan W."/>
            <person name="Wang S."/>
            <person name="Wang H."/>
            <person name="Wang A."/>
            <person name="Jiang F."/>
            <person name="Liu H."/>
            <person name="Zhao H."/>
            <person name="Xu D."/>
            <person name="Zhang Y."/>
        </authorList>
    </citation>
    <scope>NUCLEOTIDE SEQUENCE [LARGE SCALE GENOMIC DNA]</scope>
    <source>
        <strain evidence="2">cv. Niubang</strain>
    </source>
</reference>
<gene>
    <name evidence="1" type="ORF">L6452_30652</name>
</gene>
<comment type="caution">
    <text evidence="1">The sequence shown here is derived from an EMBL/GenBank/DDBJ whole genome shotgun (WGS) entry which is preliminary data.</text>
</comment>
<evidence type="ECO:0000313" key="2">
    <source>
        <dbReference type="Proteomes" id="UP001055879"/>
    </source>
</evidence>
<keyword evidence="2" id="KW-1185">Reference proteome</keyword>